<dbReference type="Proteomes" id="UP000759443">
    <property type="component" value="Unassembled WGS sequence"/>
</dbReference>
<accession>A0ABS4DVK8</accession>
<gene>
    <name evidence="2" type="ORF">J2Z17_001116</name>
</gene>
<feature type="region of interest" description="Disordered" evidence="1">
    <location>
        <begin position="103"/>
        <end position="124"/>
    </location>
</feature>
<evidence type="ECO:0000256" key="1">
    <source>
        <dbReference type="SAM" id="MobiDB-lite"/>
    </source>
</evidence>
<proteinExistence type="predicted"/>
<reference evidence="2 3" key="1">
    <citation type="submission" date="2021-03" db="EMBL/GenBank/DDBJ databases">
        <title>Genomic Encyclopedia of Type Strains, Phase IV (KMG-IV): sequencing the most valuable type-strain genomes for metagenomic binning, comparative biology and taxonomic classification.</title>
        <authorList>
            <person name="Goeker M."/>
        </authorList>
    </citation>
    <scope>NUCLEOTIDE SEQUENCE [LARGE SCALE GENOMIC DNA]</scope>
    <source>
        <strain evidence="2 3">DSM 21600</strain>
    </source>
</reference>
<keyword evidence="3" id="KW-1185">Reference proteome</keyword>
<dbReference type="EMBL" id="JAGGJU010000003">
    <property type="protein sequence ID" value="MBP1849695.1"/>
    <property type="molecule type" value="Genomic_DNA"/>
</dbReference>
<organism evidence="2 3">
    <name type="scientific">Rhizobium halophytocola</name>
    <dbReference type="NCBI Taxonomy" id="735519"/>
    <lineage>
        <taxon>Bacteria</taxon>
        <taxon>Pseudomonadati</taxon>
        <taxon>Pseudomonadota</taxon>
        <taxon>Alphaproteobacteria</taxon>
        <taxon>Hyphomicrobiales</taxon>
        <taxon>Rhizobiaceae</taxon>
        <taxon>Rhizobium/Agrobacterium group</taxon>
        <taxon>Rhizobium</taxon>
    </lineage>
</organism>
<name>A0ABS4DVK8_9HYPH</name>
<evidence type="ECO:0000313" key="2">
    <source>
        <dbReference type="EMBL" id="MBP1849695.1"/>
    </source>
</evidence>
<comment type="caution">
    <text evidence="2">The sequence shown here is derived from an EMBL/GenBank/DDBJ whole genome shotgun (WGS) entry which is preliminary data.</text>
</comment>
<protein>
    <recommendedName>
        <fullName evidence="4">Gene transfer agent family protein</fullName>
    </recommendedName>
</protein>
<dbReference type="RefSeq" id="WP_209943031.1">
    <property type="nucleotide sequence ID" value="NZ_JAGGJU010000003.1"/>
</dbReference>
<evidence type="ECO:0008006" key="4">
    <source>
        <dbReference type="Google" id="ProtNLM"/>
    </source>
</evidence>
<evidence type="ECO:0000313" key="3">
    <source>
        <dbReference type="Proteomes" id="UP000759443"/>
    </source>
</evidence>
<sequence>MTNQVRGIITREVAGETLSFRISANEWCELEDELGKTTDQLLKDFFEKAQAEQLDMRYLRGYFRAALSGHRPDITDREAGEIMADMGMIDAVKTLGEVIMASVPQPEPKKAPKAGNAKRTAARV</sequence>